<reference evidence="9" key="1">
    <citation type="journal article" date="2019" name="Int. J. Syst. Evol. Microbiol.">
        <title>The Global Catalogue of Microorganisms (GCM) 10K type strain sequencing project: providing services to taxonomists for standard genome sequencing and annotation.</title>
        <authorList>
            <consortium name="The Broad Institute Genomics Platform"/>
            <consortium name="The Broad Institute Genome Sequencing Center for Infectious Disease"/>
            <person name="Wu L."/>
            <person name="Ma J."/>
        </authorList>
    </citation>
    <scope>NUCLEOTIDE SEQUENCE [LARGE SCALE GENOMIC DNA]</scope>
    <source>
        <strain evidence="9">JCM 16545</strain>
    </source>
</reference>
<dbReference type="EMBL" id="JBHUJC010000025">
    <property type="protein sequence ID" value="MFD2276497.1"/>
    <property type="molecule type" value="Genomic_DNA"/>
</dbReference>
<dbReference type="EC" id="2.1.1.-" evidence="8"/>
<dbReference type="InterPro" id="IPR050777">
    <property type="entry name" value="SET2_Histone-Lys_MeTrsfase"/>
</dbReference>
<evidence type="ECO:0000256" key="5">
    <source>
        <dbReference type="ARBA" id="ARBA00022691"/>
    </source>
</evidence>
<dbReference type="InterPro" id="IPR001214">
    <property type="entry name" value="SET_dom"/>
</dbReference>
<dbReference type="PROSITE" id="PS50280">
    <property type="entry name" value="SET"/>
    <property type="match status" value="1"/>
</dbReference>
<dbReference type="GO" id="GO:0032259">
    <property type="term" value="P:methylation"/>
    <property type="evidence" value="ECO:0007669"/>
    <property type="project" value="UniProtKB-KW"/>
</dbReference>
<keyword evidence="3 8" id="KW-0489">Methyltransferase</keyword>
<evidence type="ECO:0000313" key="9">
    <source>
        <dbReference type="Proteomes" id="UP001597297"/>
    </source>
</evidence>
<proteinExistence type="predicted"/>
<dbReference type="SMART" id="SM00317">
    <property type="entry name" value="SET"/>
    <property type="match status" value="1"/>
</dbReference>
<evidence type="ECO:0000259" key="6">
    <source>
        <dbReference type="PROSITE" id="PS50280"/>
    </source>
</evidence>
<dbReference type="PANTHER" id="PTHR22884">
    <property type="entry name" value="SET DOMAIN PROTEINS"/>
    <property type="match status" value="1"/>
</dbReference>
<organism evidence="8 9">
    <name type="scientific">Rubritalea spongiae</name>
    <dbReference type="NCBI Taxonomy" id="430797"/>
    <lineage>
        <taxon>Bacteria</taxon>
        <taxon>Pseudomonadati</taxon>
        <taxon>Verrucomicrobiota</taxon>
        <taxon>Verrucomicrobiia</taxon>
        <taxon>Verrucomicrobiales</taxon>
        <taxon>Rubritaleaceae</taxon>
        <taxon>Rubritalea</taxon>
    </lineage>
</organism>
<dbReference type="InterPro" id="IPR003616">
    <property type="entry name" value="Post-SET_dom"/>
</dbReference>
<dbReference type="RefSeq" id="WP_377093029.1">
    <property type="nucleotide sequence ID" value="NZ_JBHSJM010000001.1"/>
</dbReference>
<sequence>MSKGKKQTKRYDHLTEMARLTRLMKEMYERGQSEVCEVRNSEIHGRGVYATQDIENETQIIEYIGEYIDKDESEKRAWDQAAVAEETGDAAVYIFTLDKKWDIDGNVPWNDARLINHSCDPNCEAWIEEDQIFIYALRDIKKGEELTFDYGFDIECYEDHPCRCGSENCVGYIVSREQWPELKKRLAEKKASA</sequence>
<protein>
    <submittedName>
        <fullName evidence="8">SET domain-containing protein</fullName>
        <ecNumber evidence="8">2.1.1.-</ecNumber>
    </submittedName>
</protein>
<keyword evidence="4 8" id="KW-0808">Transferase</keyword>
<dbReference type="Gene3D" id="2.170.270.10">
    <property type="entry name" value="SET domain"/>
    <property type="match status" value="1"/>
</dbReference>
<evidence type="ECO:0000259" key="7">
    <source>
        <dbReference type="PROSITE" id="PS50868"/>
    </source>
</evidence>
<comment type="subcellular location">
    <subcellularLocation>
        <location evidence="1">Chromosome</location>
    </subcellularLocation>
</comment>
<keyword evidence="5" id="KW-0949">S-adenosyl-L-methionine</keyword>
<evidence type="ECO:0000256" key="2">
    <source>
        <dbReference type="ARBA" id="ARBA00022454"/>
    </source>
</evidence>
<dbReference type="InterPro" id="IPR046341">
    <property type="entry name" value="SET_dom_sf"/>
</dbReference>
<evidence type="ECO:0000256" key="3">
    <source>
        <dbReference type="ARBA" id="ARBA00022603"/>
    </source>
</evidence>
<feature type="domain" description="Post-SET" evidence="7">
    <location>
        <begin position="158"/>
        <end position="174"/>
    </location>
</feature>
<dbReference type="GO" id="GO:0008168">
    <property type="term" value="F:methyltransferase activity"/>
    <property type="evidence" value="ECO:0007669"/>
    <property type="project" value="UniProtKB-KW"/>
</dbReference>
<feature type="domain" description="SET" evidence="6">
    <location>
        <begin position="34"/>
        <end position="151"/>
    </location>
</feature>
<evidence type="ECO:0000256" key="4">
    <source>
        <dbReference type="ARBA" id="ARBA00022679"/>
    </source>
</evidence>
<comment type="caution">
    <text evidence="8">The sequence shown here is derived from an EMBL/GenBank/DDBJ whole genome shotgun (WGS) entry which is preliminary data.</text>
</comment>
<dbReference type="Pfam" id="PF00856">
    <property type="entry name" value="SET"/>
    <property type="match status" value="1"/>
</dbReference>
<accession>A0ABW5E1L4</accession>
<gene>
    <name evidence="8" type="ORF">ACFSQZ_08470</name>
</gene>
<dbReference type="SMART" id="SM00508">
    <property type="entry name" value="PostSET"/>
    <property type="match status" value="1"/>
</dbReference>
<keyword evidence="9" id="KW-1185">Reference proteome</keyword>
<dbReference type="SUPFAM" id="SSF82199">
    <property type="entry name" value="SET domain"/>
    <property type="match status" value="1"/>
</dbReference>
<dbReference type="Proteomes" id="UP001597297">
    <property type="component" value="Unassembled WGS sequence"/>
</dbReference>
<keyword evidence="2" id="KW-0158">Chromosome</keyword>
<evidence type="ECO:0000256" key="1">
    <source>
        <dbReference type="ARBA" id="ARBA00004286"/>
    </source>
</evidence>
<dbReference type="PROSITE" id="PS50868">
    <property type="entry name" value="POST_SET"/>
    <property type="match status" value="1"/>
</dbReference>
<name>A0ABW5E1L4_9BACT</name>
<evidence type="ECO:0000313" key="8">
    <source>
        <dbReference type="EMBL" id="MFD2276497.1"/>
    </source>
</evidence>